<proteinExistence type="predicted"/>
<feature type="domain" description="DUF7455" evidence="1">
    <location>
        <begin position="20"/>
        <end position="72"/>
    </location>
</feature>
<comment type="caution">
    <text evidence="2">The sequence shown here is derived from an EMBL/GenBank/DDBJ whole genome shotgun (WGS) entry which is preliminary data.</text>
</comment>
<evidence type="ECO:0000259" key="1">
    <source>
        <dbReference type="Pfam" id="PF24254"/>
    </source>
</evidence>
<organism evidence="2 3">
    <name type="scientific">Planomonospora alba</name>
    <dbReference type="NCBI Taxonomy" id="161354"/>
    <lineage>
        <taxon>Bacteria</taxon>
        <taxon>Bacillati</taxon>
        <taxon>Actinomycetota</taxon>
        <taxon>Actinomycetes</taxon>
        <taxon>Streptosporangiales</taxon>
        <taxon>Streptosporangiaceae</taxon>
        <taxon>Planomonospora</taxon>
    </lineage>
</organism>
<dbReference type="Proteomes" id="UP001500320">
    <property type="component" value="Unassembled WGS sequence"/>
</dbReference>
<name>A0ABP6P6A7_9ACTN</name>
<reference evidence="3" key="1">
    <citation type="journal article" date="2019" name="Int. J. Syst. Evol. Microbiol.">
        <title>The Global Catalogue of Microorganisms (GCM) 10K type strain sequencing project: providing services to taxonomists for standard genome sequencing and annotation.</title>
        <authorList>
            <consortium name="The Broad Institute Genomics Platform"/>
            <consortium name="The Broad Institute Genome Sequencing Center for Infectious Disease"/>
            <person name="Wu L."/>
            <person name="Ma J."/>
        </authorList>
    </citation>
    <scope>NUCLEOTIDE SEQUENCE [LARGE SCALE GENOMIC DNA]</scope>
    <source>
        <strain evidence="3">JCM 9373</strain>
    </source>
</reference>
<accession>A0ABP6P6A7</accession>
<gene>
    <name evidence="2" type="ORF">GCM10010466_68100</name>
</gene>
<evidence type="ECO:0000313" key="3">
    <source>
        <dbReference type="Proteomes" id="UP001500320"/>
    </source>
</evidence>
<dbReference type="Pfam" id="PF24254">
    <property type="entry name" value="DUF7455"/>
    <property type="match status" value="1"/>
</dbReference>
<dbReference type="InterPro" id="IPR055878">
    <property type="entry name" value="DUF7455"/>
</dbReference>
<evidence type="ECO:0000313" key="2">
    <source>
        <dbReference type="EMBL" id="GAA3168010.1"/>
    </source>
</evidence>
<keyword evidence="3" id="KW-1185">Reference proteome</keyword>
<sequence>MGAQMTITAEMIPQTDPLRISDRCDQCGAQAFVRVIFRRNRDLLFCGHHYGRHERVLTTEYPYVAVYDERRRINQKPSLSANAD</sequence>
<dbReference type="EMBL" id="BAAAUT010000118">
    <property type="protein sequence ID" value="GAA3168010.1"/>
    <property type="molecule type" value="Genomic_DNA"/>
</dbReference>
<protein>
    <recommendedName>
        <fullName evidence="1">DUF7455 domain-containing protein</fullName>
    </recommendedName>
</protein>